<feature type="region of interest" description="Disordered" evidence="1">
    <location>
        <begin position="1"/>
        <end position="60"/>
    </location>
</feature>
<evidence type="ECO:0000313" key="3">
    <source>
        <dbReference type="Proteomes" id="UP001418222"/>
    </source>
</evidence>
<organism evidence="2 3">
    <name type="scientific">Platanthera zijinensis</name>
    <dbReference type="NCBI Taxonomy" id="2320716"/>
    <lineage>
        <taxon>Eukaryota</taxon>
        <taxon>Viridiplantae</taxon>
        <taxon>Streptophyta</taxon>
        <taxon>Embryophyta</taxon>
        <taxon>Tracheophyta</taxon>
        <taxon>Spermatophyta</taxon>
        <taxon>Magnoliopsida</taxon>
        <taxon>Liliopsida</taxon>
        <taxon>Asparagales</taxon>
        <taxon>Orchidaceae</taxon>
        <taxon>Orchidoideae</taxon>
        <taxon>Orchideae</taxon>
        <taxon>Orchidinae</taxon>
        <taxon>Platanthera</taxon>
    </lineage>
</organism>
<evidence type="ECO:0000313" key="2">
    <source>
        <dbReference type="EMBL" id="KAK8921658.1"/>
    </source>
</evidence>
<keyword evidence="3" id="KW-1185">Reference proteome</keyword>
<evidence type="ECO:0000256" key="1">
    <source>
        <dbReference type="SAM" id="MobiDB-lite"/>
    </source>
</evidence>
<evidence type="ECO:0008006" key="4">
    <source>
        <dbReference type="Google" id="ProtNLM"/>
    </source>
</evidence>
<feature type="compositionally biased region" description="Basic and acidic residues" evidence="1">
    <location>
        <begin position="1"/>
        <end position="10"/>
    </location>
</feature>
<name>A0AAP0B056_9ASPA</name>
<dbReference type="PANTHER" id="PTHR33193">
    <property type="entry name" value="DOMAIN PROTEIN, PUTATIVE (DUF3511)-RELATED"/>
    <property type="match status" value="1"/>
</dbReference>
<dbReference type="Pfam" id="PF12023">
    <property type="entry name" value="DUF3511"/>
    <property type="match status" value="1"/>
</dbReference>
<sequence length="106" mass="12139">MEDFRSRSYSDGRTQIEPYGTMGPPLPSHNRRSSSTSQGSRKETKLNKGDSASSFKGGWLSDPELQRKKRVAGYKVYSAEGKVKGTFRKSFQWIKDRYTQVMYGSW</sequence>
<dbReference type="AlphaFoldDB" id="A0AAP0B056"/>
<dbReference type="Proteomes" id="UP001418222">
    <property type="component" value="Unassembled WGS sequence"/>
</dbReference>
<accession>A0AAP0B056</accession>
<gene>
    <name evidence="2" type="ORF">KSP39_PZI019977</name>
</gene>
<comment type="caution">
    <text evidence="2">The sequence shown here is derived from an EMBL/GenBank/DDBJ whole genome shotgun (WGS) entry which is preliminary data.</text>
</comment>
<dbReference type="EMBL" id="JBBWWQ010000018">
    <property type="protein sequence ID" value="KAK8921658.1"/>
    <property type="molecule type" value="Genomic_DNA"/>
</dbReference>
<reference evidence="2 3" key="1">
    <citation type="journal article" date="2022" name="Nat. Plants">
        <title>Genomes of leafy and leafless Platanthera orchids illuminate the evolution of mycoheterotrophy.</title>
        <authorList>
            <person name="Li M.H."/>
            <person name="Liu K.W."/>
            <person name="Li Z."/>
            <person name="Lu H.C."/>
            <person name="Ye Q.L."/>
            <person name="Zhang D."/>
            <person name="Wang J.Y."/>
            <person name="Li Y.F."/>
            <person name="Zhong Z.M."/>
            <person name="Liu X."/>
            <person name="Yu X."/>
            <person name="Liu D.K."/>
            <person name="Tu X.D."/>
            <person name="Liu B."/>
            <person name="Hao Y."/>
            <person name="Liao X.Y."/>
            <person name="Jiang Y.T."/>
            <person name="Sun W.H."/>
            <person name="Chen J."/>
            <person name="Chen Y.Q."/>
            <person name="Ai Y."/>
            <person name="Zhai J.W."/>
            <person name="Wu S.S."/>
            <person name="Zhou Z."/>
            <person name="Hsiao Y.Y."/>
            <person name="Wu W.L."/>
            <person name="Chen Y.Y."/>
            <person name="Lin Y.F."/>
            <person name="Hsu J.L."/>
            <person name="Li C.Y."/>
            <person name="Wang Z.W."/>
            <person name="Zhao X."/>
            <person name="Zhong W.Y."/>
            <person name="Ma X.K."/>
            <person name="Ma L."/>
            <person name="Huang J."/>
            <person name="Chen G.Z."/>
            <person name="Huang M.Z."/>
            <person name="Huang L."/>
            <person name="Peng D.H."/>
            <person name="Luo Y.B."/>
            <person name="Zou S.Q."/>
            <person name="Chen S.P."/>
            <person name="Lan S."/>
            <person name="Tsai W.C."/>
            <person name="Van de Peer Y."/>
            <person name="Liu Z.J."/>
        </authorList>
    </citation>
    <scope>NUCLEOTIDE SEQUENCE [LARGE SCALE GENOMIC DNA]</scope>
    <source>
        <strain evidence="2">Lor287</strain>
    </source>
</reference>
<proteinExistence type="predicted"/>
<dbReference type="InterPro" id="IPR021899">
    <property type="entry name" value="DUF3511"/>
</dbReference>
<protein>
    <recommendedName>
        <fullName evidence="4">DUF3511 domain protein</fullName>
    </recommendedName>
</protein>
<dbReference type="PANTHER" id="PTHR33193:SF71">
    <property type="entry name" value="OS02G0223700 PROTEIN"/>
    <property type="match status" value="1"/>
</dbReference>